<evidence type="ECO:0000313" key="3">
    <source>
        <dbReference type="Proteomes" id="UP000244722"/>
    </source>
</evidence>
<dbReference type="EMBL" id="NESQ01000012">
    <property type="protein sequence ID" value="PUU83441.1"/>
    <property type="molecule type" value="Genomic_DNA"/>
</dbReference>
<keyword evidence="1" id="KW-0472">Membrane</keyword>
<keyword evidence="1" id="KW-1133">Transmembrane helix</keyword>
<name>A0A2T7A6S7_TUBBO</name>
<sequence>MPSPCNRVYCCLFLIFNMNCGIYSYQIYITRQNWAPTSCFVIIRVIGLLSY</sequence>
<evidence type="ECO:0000313" key="2">
    <source>
        <dbReference type="EMBL" id="PUU83441.1"/>
    </source>
</evidence>
<dbReference type="AlphaFoldDB" id="A0A2T7A6S7"/>
<protein>
    <submittedName>
        <fullName evidence="2">Uncharacterized protein</fullName>
    </submittedName>
</protein>
<feature type="transmembrane region" description="Helical" evidence="1">
    <location>
        <begin position="7"/>
        <end position="28"/>
    </location>
</feature>
<proteinExistence type="predicted"/>
<reference evidence="2 3" key="1">
    <citation type="submission" date="2017-04" db="EMBL/GenBank/DDBJ databases">
        <title>Draft genome sequence of Tuber borchii Vittad., a whitish edible truffle.</title>
        <authorList>
            <consortium name="DOE Joint Genome Institute"/>
            <person name="Murat C."/>
            <person name="Kuo A."/>
            <person name="Barry K.W."/>
            <person name="Clum A."/>
            <person name="Dockter R.B."/>
            <person name="Fauchery L."/>
            <person name="Iotti M."/>
            <person name="Kohler A."/>
            <person name="Labutti K."/>
            <person name="Lindquist E.A."/>
            <person name="Lipzen A."/>
            <person name="Ohm R.A."/>
            <person name="Wang M."/>
            <person name="Grigoriev I.V."/>
            <person name="Zambonelli A."/>
            <person name="Martin F.M."/>
        </authorList>
    </citation>
    <scope>NUCLEOTIDE SEQUENCE [LARGE SCALE GENOMIC DNA]</scope>
    <source>
        <strain evidence="2 3">Tbo3840</strain>
    </source>
</reference>
<evidence type="ECO:0000256" key="1">
    <source>
        <dbReference type="SAM" id="Phobius"/>
    </source>
</evidence>
<dbReference type="Proteomes" id="UP000244722">
    <property type="component" value="Unassembled WGS sequence"/>
</dbReference>
<comment type="caution">
    <text evidence="2">The sequence shown here is derived from an EMBL/GenBank/DDBJ whole genome shotgun (WGS) entry which is preliminary data.</text>
</comment>
<keyword evidence="1" id="KW-0812">Transmembrane</keyword>
<accession>A0A2T7A6S7</accession>
<keyword evidence="3" id="KW-1185">Reference proteome</keyword>
<organism evidence="2 3">
    <name type="scientific">Tuber borchii</name>
    <name type="common">White truffle</name>
    <dbReference type="NCBI Taxonomy" id="42251"/>
    <lineage>
        <taxon>Eukaryota</taxon>
        <taxon>Fungi</taxon>
        <taxon>Dikarya</taxon>
        <taxon>Ascomycota</taxon>
        <taxon>Pezizomycotina</taxon>
        <taxon>Pezizomycetes</taxon>
        <taxon>Pezizales</taxon>
        <taxon>Tuberaceae</taxon>
        <taxon>Tuber</taxon>
    </lineage>
</organism>
<gene>
    <name evidence="2" type="ORF">B9Z19DRAFT_1072682</name>
</gene>